<reference evidence="3" key="1">
    <citation type="submission" date="2019-10" db="EMBL/GenBank/DDBJ databases">
        <authorList>
            <consortium name="DOE Joint Genome Institute"/>
            <person name="Kuo A."/>
            <person name="Miyauchi S."/>
            <person name="Kiss E."/>
            <person name="Drula E."/>
            <person name="Kohler A."/>
            <person name="Sanchez-Garcia M."/>
            <person name="Andreopoulos B."/>
            <person name="Barry K.W."/>
            <person name="Bonito G."/>
            <person name="Buee M."/>
            <person name="Carver A."/>
            <person name="Chen C."/>
            <person name="Cichocki N."/>
            <person name="Clum A."/>
            <person name="Culley D."/>
            <person name="Crous P.W."/>
            <person name="Fauchery L."/>
            <person name="Girlanda M."/>
            <person name="Hayes R."/>
            <person name="Keri Z."/>
            <person name="LaButti K."/>
            <person name="Lipzen A."/>
            <person name="Lombard V."/>
            <person name="Magnuson J."/>
            <person name="Maillard F."/>
            <person name="Morin E."/>
            <person name="Murat C."/>
            <person name="Nolan M."/>
            <person name="Ohm R."/>
            <person name="Pangilinan J."/>
            <person name="Pereira M."/>
            <person name="Perotto S."/>
            <person name="Peter M."/>
            <person name="Riley R."/>
            <person name="Sitrit Y."/>
            <person name="Stielow B."/>
            <person name="Szollosi G."/>
            <person name="Zifcakova L."/>
            <person name="Stursova M."/>
            <person name="Spatafora J.W."/>
            <person name="Tedersoo L."/>
            <person name="Vaario L.-M."/>
            <person name="Yamada A."/>
            <person name="Yan M."/>
            <person name="Wang P."/>
            <person name="Xu J."/>
            <person name="Bruns T."/>
            <person name="Baldrian P."/>
            <person name="Vilgalys R."/>
            <person name="Henrissat B."/>
            <person name="Grigoriev I.V."/>
            <person name="Hibbett D."/>
            <person name="Nagy L.G."/>
            <person name="Martin F.M."/>
        </authorList>
    </citation>
    <scope>NUCLEOTIDE SEQUENCE</scope>
    <source>
        <strain evidence="3">Prilba</strain>
    </source>
</reference>
<dbReference type="PROSITE" id="PS50935">
    <property type="entry name" value="SSB"/>
    <property type="match status" value="1"/>
</dbReference>
<organism evidence="3 4">
    <name type="scientific">Russula ochroleuca</name>
    <dbReference type="NCBI Taxonomy" id="152965"/>
    <lineage>
        <taxon>Eukaryota</taxon>
        <taxon>Fungi</taxon>
        <taxon>Dikarya</taxon>
        <taxon>Basidiomycota</taxon>
        <taxon>Agaricomycotina</taxon>
        <taxon>Agaricomycetes</taxon>
        <taxon>Russulales</taxon>
        <taxon>Russulaceae</taxon>
        <taxon>Russula</taxon>
    </lineage>
</organism>
<dbReference type="GO" id="GO:0042645">
    <property type="term" value="C:mitochondrial nucleoid"/>
    <property type="evidence" value="ECO:0007669"/>
    <property type="project" value="TreeGrafter"/>
</dbReference>
<name>A0A9P5N325_9AGAM</name>
<dbReference type="SUPFAM" id="SSF50249">
    <property type="entry name" value="Nucleic acid-binding proteins"/>
    <property type="match status" value="1"/>
</dbReference>
<gene>
    <name evidence="3" type="ORF">DFH94DRAFT_662836</name>
</gene>
<dbReference type="Gene3D" id="2.40.50.140">
    <property type="entry name" value="Nucleic acid-binding proteins"/>
    <property type="match status" value="1"/>
</dbReference>
<sequence length="159" mass="18018">MFSLLRQPRALTRAFSSTPSRSTDVSRVILVGRLGRDPEIRMTKGEKEYISYSVATTNYPPPPVGPDGIRPESTTTWHHILSFNPHSNNYLRNLQKGSHVYVEANLEVRDPDPAADPSTSQAQRQIFLRHGTYCIIHPPRLLDVCLRRYPIAPWSNPAD</sequence>
<evidence type="ECO:0000256" key="2">
    <source>
        <dbReference type="PROSITE-ProRule" id="PRU00252"/>
    </source>
</evidence>
<keyword evidence="1 2" id="KW-0238">DNA-binding</keyword>
<accession>A0A9P5N325</accession>
<dbReference type="GO" id="GO:0006264">
    <property type="term" value="P:mitochondrial DNA replication"/>
    <property type="evidence" value="ECO:0007669"/>
    <property type="project" value="TreeGrafter"/>
</dbReference>
<dbReference type="AlphaFoldDB" id="A0A9P5N325"/>
<evidence type="ECO:0000313" key="4">
    <source>
        <dbReference type="Proteomes" id="UP000759537"/>
    </source>
</evidence>
<reference evidence="3" key="2">
    <citation type="journal article" date="2020" name="Nat. Commun.">
        <title>Large-scale genome sequencing of mycorrhizal fungi provides insights into the early evolution of symbiotic traits.</title>
        <authorList>
            <person name="Miyauchi S."/>
            <person name="Kiss E."/>
            <person name="Kuo A."/>
            <person name="Drula E."/>
            <person name="Kohler A."/>
            <person name="Sanchez-Garcia M."/>
            <person name="Morin E."/>
            <person name="Andreopoulos B."/>
            <person name="Barry K.W."/>
            <person name="Bonito G."/>
            <person name="Buee M."/>
            <person name="Carver A."/>
            <person name="Chen C."/>
            <person name="Cichocki N."/>
            <person name="Clum A."/>
            <person name="Culley D."/>
            <person name="Crous P.W."/>
            <person name="Fauchery L."/>
            <person name="Girlanda M."/>
            <person name="Hayes R.D."/>
            <person name="Keri Z."/>
            <person name="LaButti K."/>
            <person name="Lipzen A."/>
            <person name="Lombard V."/>
            <person name="Magnuson J."/>
            <person name="Maillard F."/>
            <person name="Murat C."/>
            <person name="Nolan M."/>
            <person name="Ohm R.A."/>
            <person name="Pangilinan J."/>
            <person name="Pereira M.F."/>
            <person name="Perotto S."/>
            <person name="Peter M."/>
            <person name="Pfister S."/>
            <person name="Riley R."/>
            <person name="Sitrit Y."/>
            <person name="Stielow J.B."/>
            <person name="Szollosi G."/>
            <person name="Zifcakova L."/>
            <person name="Stursova M."/>
            <person name="Spatafora J.W."/>
            <person name="Tedersoo L."/>
            <person name="Vaario L.M."/>
            <person name="Yamada A."/>
            <person name="Yan M."/>
            <person name="Wang P."/>
            <person name="Xu J."/>
            <person name="Bruns T."/>
            <person name="Baldrian P."/>
            <person name="Vilgalys R."/>
            <person name="Dunand C."/>
            <person name="Henrissat B."/>
            <person name="Grigoriev I.V."/>
            <person name="Hibbett D."/>
            <person name="Nagy L.G."/>
            <person name="Martin F.M."/>
        </authorList>
    </citation>
    <scope>NUCLEOTIDE SEQUENCE</scope>
    <source>
        <strain evidence="3">Prilba</strain>
    </source>
</reference>
<evidence type="ECO:0000313" key="3">
    <source>
        <dbReference type="EMBL" id="KAF8485092.1"/>
    </source>
</evidence>
<dbReference type="PANTHER" id="PTHR10302:SF0">
    <property type="entry name" value="SINGLE-STRANDED DNA-BINDING PROTEIN, MITOCHONDRIAL"/>
    <property type="match status" value="1"/>
</dbReference>
<dbReference type="OrthoDB" id="1078367at2759"/>
<protein>
    <submittedName>
        <fullName evidence="3">Single-strand binding protein family-domain-containing protein</fullName>
    </submittedName>
</protein>
<comment type="caution">
    <text evidence="3">The sequence shown here is derived from an EMBL/GenBank/DDBJ whole genome shotgun (WGS) entry which is preliminary data.</text>
</comment>
<dbReference type="Pfam" id="PF00436">
    <property type="entry name" value="SSB"/>
    <property type="match status" value="1"/>
</dbReference>
<dbReference type="InterPro" id="IPR000424">
    <property type="entry name" value="Primosome_PriB/ssb"/>
</dbReference>
<dbReference type="InterPro" id="IPR011344">
    <property type="entry name" value="ssDNA-bd"/>
</dbReference>
<dbReference type="GO" id="GO:0003697">
    <property type="term" value="F:single-stranded DNA binding"/>
    <property type="evidence" value="ECO:0007669"/>
    <property type="project" value="InterPro"/>
</dbReference>
<dbReference type="PANTHER" id="PTHR10302">
    <property type="entry name" value="SINGLE-STRANDED DNA-BINDING PROTEIN"/>
    <property type="match status" value="1"/>
</dbReference>
<proteinExistence type="predicted"/>
<dbReference type="InterPro" id="IPR012340">
    <property type="entry name" value="NA-bd_OB-fold"/>
</dbReference>
<dbReference type="EMBL" id="WHVB01000003">
    <property type="protein sequence ID" value="KAF8485092.1"/>
    <property type="molecule type" value="Genomic_DNA"/>
</dbReference>
<keyword evidence="4" id="KW-1185">Reference proteome</keyword>
<dbReference type="CDD" id="cd04496">
    <property type="entry name" value="SSB_OBF"/>
    <property type="match status" value="1"/>
</dbReference>
<evidence type="ECO:0000256" key="1">
    <source>
        <dbReference type="ARBA" id="ARBA00023125"/>
    </source>
</evidence>
<dbReference type="Proteomes" id="UP000759537">
    <property type="component" value="Unassembled WGS sequence"/>
</dbReference>